<organism evidence="1 2">
    <name type="scientific">Actinocorallia longicatena</name>
    <dbReference type="NCBI Taxonomy" id="111803"/>
    <lineage>
        <taxon>Bacteria</taxon>
        <taxon>Bacillati</taxon>
        <taxon>Actinomycetota</taxon>
        <taxon>Actinomycetes</taxon>
        <taxon>Streptosporangiales</taxon>
        <taxon>Thermomonosporaceae</taxon>
        <taxon>Actinocorallia</taxon>
    </lineage>
</organism>
<evidence type="ECO:0000313" key="1">
    <source>
        <dbReference type="EMBL" id="GAA3223260.1"/>
    </source>
</evidence>
<dbReference type="NCBIfam" id="TIGR01725">
    <property type="entry name" value="phge_HK97_gp10"/>
    <property type="match status" value="1"/>
</dbReference>
<gene>
    <name evidence="1" type="ORF">GCM10010468_49660</name>
</gene>
<comment type="caution">
    <text evidence="1">The sequence shown here is derived from an EMBL/GenBank/DDBJ whole genome shotgun (WGS) entry which is preliminary data.</text>
</comment>
<dbReference type="EMBL" id="BAAAUV010000013">
    <property type="protein sequence ID" value="GAA3223260.1"/>
    <property type="molecule type" value="Genomic_DNA"/>
</dbReference>
<dbReference type="RefSeq" id="WP_344832535.1">
    <property type="nucleotide sequence ID" value="NZ_BAAAUV010000013.1"/>
</dbReference>
<evidence type="ECO:0008006" key="3">
    <source>
        <dbReference type="Google" id="ProtNLM"/>
    </source>
</evidence>
<reference evidence="2" key="1">
    <citation type="journal article" date="2019" name="Int. J. Syst. Evol. Microbiol.">
        <title>The Global Catalogue of Microorganisms (GCM) 10K type strain sequencing project: providing services to taxonomists for standard genome sequencing and annotation.</title>
        <authorList>
            <consortium name="The Broad Institute Genomics Platform"/>
            <consortium name="The Broad Institute Genome Sequencing Center for Infectious Disease"/>
            <person name="Wu L."/>
            <person name="Ma J."/>
        </authorList>
    </citation>
    <scope>NUCLEOTIDE SEQUENCE [LARGE SCALE GENOMIC DNA]</scope>
    <source>
        <strain evidence="2">JCM 9377</strain>
    </source>
</reference>
<dbReference type="InterPro" id="IPR010064">
    <property type="entry name" value="HK97-gp10_tail"/>
</dbReference>
<name>A0ABP6QE17_9ACTN</name>
<sequence length="120" mass="12988">MARRRGIEGMAQLRRQLDELGEEIRGAALEAVEEAAEAVRDDTRANVRVDTGAGRDGVVVQMDAATISAEVGWVDPDLYYMAFQEHGTSSIPANPALTAAAEQERRRLPGRIERAIGGGR</sequence>
<dbReference type="Proteomes" id="UP001501237">
    <property type="component" value="Unassembled WGS sequence"/>
</dbReference>
<evidence type="ECO:0000313" key="2">
    <source>
        <dbReference type="Proteomes" id="UP001501237"/>
    </source>
</evidence>
<accession>A0ABP6QE17</accession>
<protein>
    <recommendedName>
        <fullName evidence="3">HK97 gp10 family phage protein</fullName>
    </recommendedName>
</protein>
<dbReference type="Pfam" id="PF04883">
    <property type="entry name" value="HK97-gp10_like"/>
    <property type="match status" value="1"/>
</dbReference>
<keyword evidence="2" id="KW-1185">Reference proteome</keyword>
<proteinExistence type="predicted"/>